<dbReference type="SUPFAM" id="SSF55729">
    <property type="entry name" value="Acyl-CoA N-acyltransferases (Nat)"/>
    <property type="match status" value="1"/>
</dbReference>
<feature type="domain" description="N-acetyltransferase" evidence="15">
    <location>
        <begin position="156"/>
        <end position="318"/>
    </location>
</feature>
<evidence type="ECO:0000256" key="2">
    <source>
        <dbReference type="ARBA" id="ARBA00004496"/>
    </source>
</evidence>
<dbReference type="Gene3D" id="3.40.630.30">
    <property type="match status" value="1"/>
</dbReference>
<dbReference type="InterPro" id="IPR000182">
    <property type="entry name" value="GNAT_dom"/>
</dbReference>
<evidence type="ECO:0000256" key="11">
    <source>
        <dbReference type="ARBA" id="ARBA00022694"/>
    </source>
</evidence>
<evidence type="ECO:0000313" key="17">
    <source>
        <dbReference type="Proteomes" id="UP001157126"/>
    </source>
</evidence>
<gene>
    <name evidence="16" type="ORF">GCM10025883_22660</name>
</gene>
<protein>
    <recommendedName>
        <fullName evidence="6">tRNA (guanine-N(1)-)-methyltransferase</fullName>
        <ecNumber evidence="5">2.1.1.228</ecNumber>
    </recommendedName>
    <alternativeName>
        <fullName evidence="12">M1G-methyltransferase</fullName>
    </alternativeName>
    <alternativeName>
        <fullName evidence="13">tRNA [GM37] methyltransferase</fullName>
    </alternativeName>
</protein>
<dbReference type="InterPro" id="IPR023148">
    <property type="entry name" value="tRNA_m1G_MeTrfase_C_sf"/>
</dbReference>
<dbReference type="InterPro" id="IPR016181">
    <property type="entry name" value="Acyl_CoA_acyltransferase"/>
</dbReference>
<dbReference type="PROSITE" id="PS51186">
    <property type="entry name" value="GNAT"/>
    <property type="match status" value="1"/>
</dbReference>
<keyword evidence="17" id="KW-1185">Reference proteome</keyword>
<evidence type="ECO:0000256" key="13">
    <source>
        <dbReference type="ARBA" id="ARBA00033392"/>
    </source>
</evidence>
<dbReference type="RefSeq" id="WP_348536168.1">
    <property type="nucleotide sequence ID" value="NZ_BSUO01000001.1"/>
</dbReference>
<evidence type="ECO:0000256" key="10">
    <source>
        <dbReference type="ARBA" id="ARBA00022691"/>
    </source>
</evidence>
<evidence type="ECO:0000256" key="4">
    <source>
        <dbReference type="ARBA" id="ARBA00011738"/>
    </source>
</evidence>
<evidence type="ECO:0000256" key="12">
    <source>
        <dbReference type="ARBA" id="ARBA00029736"/>
    </source>
</evidence>
<comment type="catalytic activity">
    <reaction evidence="14">
        <text>guanosine(37) in tRNA + S-adenosyl-L-methionine = N(1)-methylguanosine(37) in tRNA + S-adenosyl-L-homocysteine + H(+)</text>
        <dbReference type="Rhea" id="RHEA:36899"/>
        <dbReference type="Rhea" id="RHEA-COMP:10145"/>
        <dbReference type="Rhea" id="RHEA-COMP:10147"/>
        <dbReference type="ChEBI" id="CHEBI:15378"/>
        <dbReference type="ChEBI" id="CHEBI:57856"/>
        <dbReference type="ChEBI" id="CHEBI:59789"/>
        <dbReference type="ChEBI" id="CHEBI:73542"/>
        <dbReference type="ChEBI" id="CHEBI:74269"/>
        <dbReference type="EC" id="2.1.1.228"/>
    </reaction>
</comment>
<sequence>MPGPGGTPFTQATARRLARENWLVFACGRYEGIDERVYDHAREVFDGRVEVISLGDYVLNGGEVAVLAMVEAIARLIPGVVGNAESLVEESHENGLLEYPVYTKPASWRGREVPAVLLSGDHGRIEAWRREQSIDRTIARRPDLTPTSAASDWDDLQLRPAVPADAAELLVLQRCCWLGEGRLAGTWDIPPLTEEPEDVRLGITRWTTWVLRDAGGRLVGSVRGRAWSSTGPDDLPDRWEIGRLMIVPDLRGRGLGRRLLAHAERSAPPGARLAHLVTGEASSGNQRLYRKAGYRRSRAGETSADVPAGTVEFVKRLG</sequence>
<dbReference type="SUPFAM" id="SSF75217">
    <property type="entry name" value="alpha/beta knot"/>
    <property type="match status" value="1"/>
</dbReference>
<dbReference type="InterPro" id="IPR029026">
    <property type="entry name" value="tRNA_m1G_MTases_N"/>
</dbReference>
<evidence type="ECO:0000256" key="1">
    <source>
        <dbReference type="ARBA" id="ARBA00002634"/>
    </source>
</evidence>
<keyword evidence="8" id="KW-0489">Methyltransferase</keyword>
<proteinExistence type="inferred from homology"/>
<comment type="subcellular location">
    <subcellularLocation>
        <location evidence="2">Cytoplasm</location>
    </subcellularLocation>
</comment>
<dbReference type="EC" id="2.1.1.228" evidence="5"/>
<dbReference type="InterPro" id="IPR029028">
    <property type="entry name" value="Alpha/beta_knot_MTases"/>
</dbReference>
<comment type="subunit">
    <text evidence="4">Homodimer.</text>
</comment>
<keyword evidence="7" id="KW-0963">Cytoplasm</keyword>
<evidence type="ECO:0000256" key="7">
    <source>
        <dbReference type="ARBA" id="ARBA00022490"/>
    </source>
</evidence>
<evidence type="ECO:0000256" key="14">
    <source>
        <dbReference type="ARBA" id="ARBA00047783"/>
    </source>
</evidence>
<evidence type="ECO:0000256" key="6">
    <source>
        <dbReference type="ARBA" id="ARBA00014679"/>
    </source>
</evidence>
<dbReference type="InterPro" id="IPR002649">
    <property type="entry name" value="tRNA_m1G_MeTrfase_TrmD"/>
</dbReference>
<dbReference type="InterPro" id="IPR016009">
    <property type="entry name" value="tRNA_MeTrfase_TRMD/TRM10"/>
</dbReference>
<dbReference type="PANTHER" id="PTHR46417">
    <property type="entry name" value="TRNA (GUANINE-N(1)-)-METHYLTRANSFERASE"/>
    <property type="match status" value="1"/>
</dbReference>
<reference evidence="17" key="1">
    <citation type="journal article" date="2019" name="Int. J. Syst. Evol. Microbiol.">
        <title>The Global Catalogue of Microorganisms (GCM) 10K type strain sequencing project: providing services to taxonomists for standard genome sequencing and annotation.</title>
        <authorList>
            <consortium name="The Broad Institute Genomics Platform"/>
            <consortium name="The Broad Institute Genome Sequencing Center for Infectious Disease"/>
            <person name="Wu L."/>
            <person name="Ma J."/>
        </authorList>
    </citation>
    <scope>NUCLEOTIDE SEQUENCE [LARGE SCALE GENOMIC DNA]</scope>
    <source>
        <strain evidence="17">NBRC 113072</strain>
    </source>
</reference>
<keyword evidence="11" id="KW-0819">tRNA processing</keyword>
<evidence type="ECO:0000259" key="15">
    <source>
        <dbReference type="PROSITE" id="PS51186"/>
    </source>
</evidence>
<dbReference type="EMBL" id="BSUO01000001">
    <property type="protein sequence ID" value="GMA40221.1"/>
    <property type="molecule type" value="Genomic_DNA"/>
</dbReference>
<dbReference type="Gene3D" id="1.10.1270.20">
    <property type="entry name" value="tRNA(m1g37)methyltransferase, domain 2"/>
    <property type="match status" value="1"/>
</dbReference>
<organism evidence="16 17">
    <name type="scientific">Mobilicoccus caccae</name>
    <dbReference type="NCBI Taxonomy" id="1859295"/>
    <lineage>
        <taxon>Bacteria</taxon>
        <taxon>Bacillati</taxon>
        <taxon>Actinomycetota</taxon>
        <taxon>Actinomycetes</taxon>
        <taxon>Micrococcales</taxon>
        <taxon>Dermatophilaceae</taxon>
        <taxon>Mobilicoccus</taxon>
    </lineage>
</organism>
<dbReference type="Gene3D" id="3.40.1280.10">
    <property type="match status" value="1"/>
</dbReference>
<evidence type="ECO:0000256" key="9">
    <source>
        <dbReference type="ARBA" id="ARBA00022679"/>
    </source>
</evidence>
<dbReference type="PANTHER" id="PTHR46417:SF1">
    <property type="entry name" value="TRNA (GUANINE-N(1)-)-METHYLTRANSFERASE"/>
    <property type="match status" value="1"/>
</dbReference>
<comment type="similarity">
    <text evidence="3">Belongs to the RNA methyltransferase TrmD family.</text>
</comment>
<evidence type="ECO:0000256" key="8">
    <source>
        <dbReference type="ARBA" id="ARBA00022603"/>
    </source>
</evidence>
<name>A0ABQ6IS14_9MICO</name>
<evidence type="ECO:0000313" key="16">
    <source>
        <dbReference type="EMBL" id="GMA40221.1"/>
    </source>
</evidence>
<dbReference type="Proteomes" id="UP001157126">
    <property type="component" value="Unassembled WGS sequence"/>
</dbReference>
<comment type="caution">
    <text evidence="16">The sequence shown here is derived from an EMBL/GenBank/DDBJ whole genome shotgun (WGS) entry which is preliminary data.</text>
</comment>
<dbReference type="Pfam" id="PF01746">
    <property type="entry name" value="tRNA_m1G_MT"/>
    <property type="match status" value="1"/>
</dbReference>
<evidence type="ECO:0000256" key="5">
    <source>
        <dbReference type="ARBA" id="ARBA00012807"/>
    </source>
</evidence>
<dbReference type="Pfam" id="PF13508">
    <property type="entry name" value="Acetyltransf_7"/>
    <property type="match status" value="1"/>
</dbReference>
<comment type="function">
    <text evidence="1">Specifically methylates guanosine-37 in various tRNAs.</text>
</comment>
<keyword evidence="10" id="KW-0949">S-adenosyl-L-methionine</keyword>
<accession>A0ABQ6IS14</accession>
<evidence type="ECO:0000256" key="3">
    <source>
        <dbReference type="ARBA" id="ARBA00007630"/>
    </source>
</evidence>
<keyword evidence="9" id="KW-0808">Transferase</keyword>